<reference evidence="2" key="1">
    <citation type="submission" date="2020-10" db="EMBL/GenBank/DDBJ databases">
        <authorList>
            <person name="Han B."/>
            <person name="Lu T."/>
            <person name="Zhao Q."/>
            <person name="Huang X."/>
            <person name="Zhao Y."/>
        </authorList>
    </citation>
    <scope>NUCLEOTIDE SEQUENCE</scope>
</reference>
<dbReference type="Proteomes" id="UP000604825">
    <property type="component" value="Unassembled WGS sequence"/>
</dbReference>
<evidence type="ECO:0000313" key="2">
    <source>
        <dbReference type="EMBL" id="CAD6338919.1"/>
    </source>
</evidence>
<gene>
    <name evidence="2" type="ORF">NCGR_LOCUS63017</name>
</gene>
<evidence type="ECO:0000256" key="1">
    <source>
        <dbReference type="SAM" id="MobiDB-lite"/>
    </source>
</evidence>
<feature type="compositionally biased region" description="Basic and acidic residues" evidence="1">
    <location>
        <begin position="55"/>
        <end position="91"/>
    </location>
</feature>
<feature type="region of interest" description="Disordered" evidence="1">
    <location>
        <begin position="21"/>
        <end position="165"/>
    </location>
</feature>
<accession>A0A811S8N5</accession>
<proteinExistence type="predicted"/>
<protein>
    <submittedName>
        <fullName evidence="2">Uncharacterized protein</fullName>
    </submittedName>
</protein>
<comment type="caution">
    <text evidence="2">The sequence shown here is derived from an EMBL/GenBank/DDBJ whole genome shotgun (WGS) entry which is preliminary data.</text>
</comment>
<organism evidence="2 3">
    <name type="scientific">Miscanthus lutarioriparius</name>
    <dbReference type="NCBI Taxonomy" id="422564"/>
    <lineage>
        <taxon>Eukaryota</taxon>
        <taxon>Viridiplantae</taxon>
        <taxon>Streptophyta</taxon>
        <taxon>Embryophyta</taxon>
        <taxon>Tracheophyta</taxon>
        <taxon>Spermatophyta</taxon>
        <taxon>Magnoliopsida</taxon>
        <taxon>Liliopsida</taxon>
        <taxon>Poales</taxon>
        <taxon>Poaceae</taxon>
        <taxon>PACMAD clade</taxon>
        <taxon>Panicoideae</taxon>
        <taxon>Andropogonodae</taxon>
        <taxon>Andropogoneae</taxon>
        <taxon>Saccharinae</taxon>
        <taxon>Miscanthus</taxon>
    </lineage>
</organism>
<evidence type="ECO:0000313" key="3">
    <source>
        <dbReference type="Proteomes" id="UP000604825"/>
    </source>
</evidence>
<name>A0A811S8N5_9POAL</name>
<sequence length="184" mass="20027">MAEAVLVRGLGQRADVYFGKPAHSAGSACWRGGGKRRAAGSTNRGRDAQAPGDAGDEHRGQGSEGARLPDDDVDGRRATERARRWPHETPWQRRARSRRWQRERAGSAVAARELPSAAACARQPREGPRQRGARSCRWPREVRDGGSRGSGASPAARTGSTIADGNRALLPQRCIGWFRRPRCA</sequence>
<keyword evidence="3" id="KW-1185">Reference proteome</keyword>
<dbReference type="EMBL" id="CAJGYO010000019">
    <property type="protein sequence ID" value="CAD6338919.1"/>
    <property type="molecule type" value="Genomic_DNA"/>
</dbReference>
<feature type="compositionally biased region" description="Low complexity" evidence="1">
    <location>
        <begin position="150"/>
        <end position="161"/>
    </location>
</feature>
<dbReference type="AlphaFoldDB" id="A0A811S8N5"/>